<comment type="caution">
    <text evidence="5">The sequence shown here is derived from an EMBL/GenBank/DDBJ whole genome shotgun (WGS) entry which is preliminary data.</text>
</comment>
<feature type="domain" description="Cyclic nucleotide-binding" evidence="4">
    <location>
        <begin position="11"/>
        <end position="131"/>
    </location>
</feature>
<keyword evidence="3" id="KW-0804">Transcription</keyword>
<evidence type="ECO:0000313" key="5">
    <source>
        <dbReference type="EMBL" id="KDR94987.1"/>
    </source>
</evidence>
<dbReference type="PROSITE" id="PS50042">
    <property type="entry name" value="CNMP_BINDING_3"/>
    <property type="match status" value="1"/>
</dbReference>
<dbReference type="eggNOG" id="COG0664">
    <property type="taxonomic scope" value="Bacteria"/>
</dbReference>
<dbReference type="CDD" id="cd00038">
    <property type="entry name" value="CAP_ED"/>
    <property type="match status" value="1"/>
</dbReference>
<dbReference type="GO" id="GO:0005829">
    <property type="term" value="C:cytosol"/>
    <property type="evidence" value="ECO:0007669"/>
    <property type="project" value="TreeGrafter"/>
</dbReference>
<evidence type="ECO:0000256" key="2">
    <source>
        <dbReference type="ARBA" id="ARBA00023125"/>
    </source>
</evidence>
<dbReference type="AlphaFoldDB" id="A0A069RLA4"/>
<sequence length="226" mass="26555">MNIKWNKKLPLLKLISDTIDEEFLKKCKISKYFPGQTICRQDQVYDSFYVILSGCVKVCHTSEKGKVYSQAVNKEGDFFGEIEVIDSLPFICEIRAITEVDVIRIFRKDYLNWIKENPDVMMYIFKAMSSISYKTSKKSIEDTLYSLKFRVCDYLINCSQDEFLNKNPHIFLGKQYMSENFVVTQRSINRVLKELKDKGLIEVSDKQIKLLDVSGLEREREIERFS</sequence>
<dbReference type="Proteomes" id="UP000027946">
    <property type="component" value="Unassembled WGS sequence"/>
</dbReference>
<dbReference type="InterPro" id="IPR014710">
    <property type="entry name" value="RmlC-like_jellyroll"/>
</dbReference>
<reference evidence="5 6" key="1">
    <citation type="submission" date="2014-03" db="EMBL/GenBank/DDBJ databases">
        <title>Genome sequence of Clostridium litorale W6, DSM 5388.</title>
        <authorList>
            <person name="Poehlein A."/>
            <person name="Jagirdar A."/>
            <person name="Khonsari B."/>
            <person name="Chibani C.M."/>
            <person name="Gutierrez Gutierrez D.A."/>
            <person name="Davydova E."/>
            <person name="Alghaithi H.S."/>
            <person name="Nair K.P."/>
            <person name="Dhamotharan K."/>
            <person name="Chandran L."/>
            <person name="G W."/>
            <person name="Daniel R."/>
        </authorList>
    </citation>
    <scope>NUCLEOTIDE SEQUENCE [LARGE SCALE GENOMIC DNA]</scope>
    <source>
        <strain evidence="5 6">W6</strain>
    </source>
</reference>
<dbReference type="Gene3D" id="1.10.10.10">
    <property type="entry name" value="Winged helix-like DNA-binding domain superfamily/Winged helix DNA-binding domain"/>
    <property type="match status" value="1"/>
</dbReference>
<dbReference type="SMART" id="SM00100">
    <property type="entry name" value="cNMP"/>
    <property type="match status" value="1"/>
</dbReference>
<dbReference type="SUPFAM" id="SSF46785">
    <property type="entry name" value="Winged helix' DNA-binding domain"/>
    <property type="match status" value="1"/>
</dbReference>
<keyword evidence="1" id="KW-0805">Transcription regulation</keyword>
<dbReference type="GO" id="GO:0003677">
    <property type="term" value="F:DNA binding"/>
    <property type="evidence" value="ECO:0007669"/>
    <property type="project" value="UniProtKB-KW"/>
</dbReference>
<evidence type="ECO:0000313" key="6">
    <source>
        <dbReference type="Proteomes" id="UP000027946"/>
    </source>
</evidence>
<dbReference type="GO" id="GO:0003700">
    <property type="term" value="F:DNA-binding transcription factor activity"/>
    <property type="evidence" value="ECO:0007669"/>
    <property type="project" value="TreeGrafter"/>
</dbReference>
<gene>
    <name evidence="5" type="ORF">CLIT_11c00140</name>
</gene>
<dbReference type="EMBL" id="JJMM01000011">
    <property type="protein sequence ID" value="KDR94987.1"/>
    <property type="molecule type" value="Genomic_DNA"/>
</dbReference>
<organism evidence="5 6">
    <name type="scientific">Peptoclostridium litorale DSM 5388</name>
    <dbReference type="NCBI Taxonomy" id="1121324"/>
    <lineage>
        <taxon>Bacteria</taxon>
        <taxon>Bacillati</taxon>
        <taxon>Bacillota</taxon>
        <taxon>Clostridia</taxon>
        <taxon>Peptostreptococcales</taxon>
        <taxon>Peptoclostridiaceae</taxon>
        <taxon>Peptoclostridium</taxon>
    </lineage>
</organism>
<dbReference type="InterPro" id="IPR050397">
    <property type="entry name" value="Env_Response_Regulators"/>
</dbReference>
<dbReference type="OrthoDB" id="581021at2"/>
<evidence type="ECO:0000259" key="4">
    <source>
        <dbReference type="PROSITE" id="PS50042"/>
    </source>
</evidence>
<dbReference type="Gene3D" id="2.60.120.10">
    <property type="entry name" value="Jelly Rolls"/>
    <property type="match status" value="1"/>
</dbReference>
<dbReference type="PANTHER" id="PTHR24567">
    <property type="entry name" value="CRP FAMILY TRANSCRIPTIONAL REGULATORY PROTEIN"/>
    <property type="match status" value="1"/>
</dbReference>
<dbReference type="InterPro" id="IPR000595">
    <property type="entry name" value="cNMP-bd_dom"/>
</dbReference>
<dbReference type="InterPro" id="IPR012318">
    <property type="entry name" value="HTH_CRP"/>
</dbReference>
<evidence type="ECO:0000256" key="3">
    <source>
        <dbReference type="ARBA" id="ARBA00023163"/>
    </source>
</evidence>
<dbReference type="SUPFAM" id="SSF51206">
    <property type="entry name" value="cAMP-binding domain-like"/>
    <property type="match status" value="1"/>
</dbReference>
<evidence type="ECO:0000256" key="1">
    <source>
        <dbReference type="ARBA" id="ARBA00023015"/>
    </source>
</evidence>
<protein>
    <submittedName>
        <fullName evidence="5">Cyclic nucleotide-binding protein</fullName>
    </submittedName>
</protein>
<keyword evidence="2" id="KW-0238">DNA-binding</keyword>
<dbReference type="InterPro" id="IPR036390">
    <property type="entry name" value="WH_DNA-bd_sf"/>
</dbReference>
<proteinExistence type="predicted"/>
<dbReference type="InterPro" id="IPR036388">
    <property type="entry name" value="WH-like_DNA-bd_sf"/>
</dbReference>
<accession>A0A069RLA4</accession>
<name>A0A069RLA4_PEPLI</name>
<dbReference type="Pfam" id="PF00027">
    <property type="entry name" value="cNMP_binding"/>
    <property type="match status" value="1"/>
</dbReference>
<dbReference type="Pfam" id="PF13545">
    <property type="entry name" value="HTH_Crp_2"/>
    <property type="match status" value="1"/>
</dbReference>
<dbReference type="STRING" id="1121324.CLIT_11c00140"/>
<dbReference type="RefSeq" id="WP_038264785.1">
    <property type="nucleotide sequence ID" value="NZ_FSRH01000002.1"/>
</dbReference>
<keyword evidence="6" id="KW-1185">Reference proteome</keyword>
<dbReference type="PANTHER" id="PTHR24567:SF77">
    <property type="entry name" value="NUCLEOSIDE-RESPONSIVE TRANSCRIPTIONAL ACTIVATOR OF NUCLEOSIDE UTILIZATION DEOR"/>
    <property type="match status" value="1"/>
</dbReference>
<dbReference type="InterPro" id="IPR018490">
    <property type="entry name" value="cNMP-bd_dom_sf"/>
</dbReference>